<evidence type="ECO:0000313" key="2">
    <source>
        <dbReference type="Proteomes" id="UP000247150"/>
    </source>
</evidence>
<organism evidence="1 2">
    <name type="scientific">Cytobacillus oceanisediminis</name>
    <dbReference type="NCBI Taxonomy" id="665099"/>
    <lineage>
        <taxon>Bacteria</taxon>
        <taxon>Bacillati</taxon>
        <taxon>Bacillota</taxon>
        <taxon>Bacilli</taxon>
        <taxon>Bacillales</taxon>
        <taxon>Bacillaceae</taxon>
        <taxon>Cytobacillus</taxon>
    </lineage>
</organism>
<protein>
    <recommendedName>
        <fullName evidence="3">CBS domain-containing protein</fullName>
    </recommendedName>
</protein>
<sequence>MKNLFQASQFSSYKSLKDLFETNITVTSIAESIQFCHEEDDARLIKEEMARNHFDVLGVKKDDEIAGYIERDHLSAGRVKDYMKSFTAKDLISDSTPLIHLLHILKDSRRVFILEKAMVTKLVTYSDLQKAPVRMIIFGYITLLEMKLGEIINIHFPDQSWKKHISPGRLEKAVELYKDKVDRNEDLNLVECLQISDKLDLVFVEDEKLRTIFRVPSKTAGRSIAKEIRRLRDELAHANELGTGLTWIELIEVLETIEGFLEISESVFYE</sequence>
<dbReference type="EMBL" id="QGTW01000001">
    <property type="protein sequence ID" value="PWW32070.1"/>
    <property type="molecule type" value="Genomic_DNA"/>
</dbReference>
<dbReference type="RefSeq" id="WP_110063040.1">
    <property type="nucleotide sequence ID" value="NZ_QGTW01000001.1"/>
</dbReference>
<name>A0A2V3A7L7_9BACI</name>
<accession>A0A2V3A7L7</accession>
<gene>
    <name evidence="1" type="ORF">DFO73_101330</name>
</gene>
<evidence type="ECO:0008006" key="3">
    <source>
        <dbReference type="Google" id="ProtNLM"/>
    </source>
</evidence>
<evidence type="ECO:0000313" key="1">
    <source>
        <dbReference type="EMBL" id="PWW32070.1"/>
    </source>
</evidence>
<proteinExistence type="predicted"/>
<dbReference type="OrthoDB" id="187317at2"/>
<dbReference type="AlphaFoldDB" id="A0A2V3A7L7"/>
<comment type="caution">
    <text evidence="1">The sequence shown here is derived from an EMBL/GenBank/DDBJ whole genome shotgun (WGS) entry which is preliminary data.</text>
</comment>
<reference evidence="1 2" key="1">
    <citation type="submission" date="2018-05" db="EMBL/GenBank/DDBJ databases">
        <title>Freshwater and sediment microbial communities from various areas in North America, analyzing microbe dynamics in response to fracking.</title>
        <authorList>
            <person name="Lamendella R."/>
        </authorList>
    </citation>
    <scope>NUCLEOTIDE SEQUENCE [LARGE SCALE GENOMIC DNA]</scope>
    <source>
        <strain evidence="1 2">15_TX</strain>
    </source>
</reference>
<dbReference type="Proteomes" id="UP000247150">
    <property type="component" value="Unassembled WGS sequence"/>
</dbReference>